<accession>A0A061BAJ1</accession>
<name>A0A061BAJ1_CYBFA</name>
<sequence>MRTLSVLVTALISHLVFANDTITKADQLYDHASNLLHTIPMFKPPSPEMAGQLLLQMDYSFDLVRTEYQERMSSLSDVQREALDLLIESADLGNVDAAFMLAEMNMYGNYTFPTNGSLALQYYHRVVELEPNATAYFNLGFIYATGLFGEVELNQAKANMYYEFAFEQGDLRAAMVLGYRYFYGVSMPEECDKAKFYYRIVADEMKKIWDQGPLGGPHLDSFNIRVSDFQDGVYGKGVGDVKTSLKRRSDRYDHILHTDTLTVDEYSIYDQIYYRAITNYEGSYTRSRNFAKAYNNAMKGYTEGLTELRRLQDYEKYYVARCAYLLGHMSMRGETGGTAPDYDKALEYLKKSLEIFPKLIDPKIDLGLIYSKGPESLRDPALAKSYFNSIQLYQSSPSNFTYGPLGQAFGVGETQYYTGIEQYYHYAEIFEHKQKEFNCNDVVSYLRHFVEYFDPILTSLNWAHHELGSDRPSNALIGYAMAAEMGFEEAQASAAFLMYQPPGLLELPPVIPKERREMAKVYITRSSWQNNWDSTVLLGDMYFAEGEYEKAVSCYAGVDLRSAQASFNMGWMYEMGLGVEKDFNLAKRYYDLSMANHAKAYLPVQISLVRLRFKRLINKVFGSENMSDETAPEPRTWADWLNLYQKVRGKTQIPSDYEIGVERNLSPEMTEPQENLIDLTEEFVIILFFGGAFFMFWVVYMLQQRQIRRRNAEARGDQDAPQPQPEIQIRFGFVAI</sequence>
<dbReference type="InterPro" id="IPR011990">
    <property type="entry name" value="TPR-like_helical_dom_sf"/>
</dbReference>
<organism evidence="4">
    <name type="scientific">Cyberlindnera fabianii</name>
    <name type="common">Yeast</name>
    <name type="synonym">Hansenula fabianii</name>
    <dbReference type="NCBI Taxonomy" id="36022"/>
    <lineage>
        <taxon>Eukaryota</taxon>
        <taxon>Fungi</taxon>
        <taxon>Dikarya</taxon>
        <taxon>Ascomycota</taxon>
        <taxon>Saccharomycotina</taxon>
        <taxon>Saccharomycetes</taxon>
        <taxon>Phaffomycetales</taxon>
        <taxon>Phaffomycetaceae</taxon>
        <taxon>Cyberlindnera</taxon>
    </lineage>
</organism>
<dbReference type="InterPro" id="IPR006597">
    <property type="entry name" value="Sel1-like"/>
</dbReference>
<dbReference type="EMBL" id="LK052908">
    <property type="protein sequence ID" value="CDR46379.1"/>
    <property type="molecule type" value="Genomic_DNA"/>
</dbReference>
<dbReference type="PhylomeDB" id="A0A061BAJ1"/>
<gene>
    <name evidence="4" type="ORF">CYFA0S_23e00386g</name>
</gene>
<dbReference type="AlphaFoldDB" id="A0A061BAJ1"/>
<feature type="signal peptide" evidence="3">
    <location>
        <begin position="1"/>
        <end position="18"/>
    </location>
</feature>
<dbReference type="VEuPathDB" id="FungiDB:BON22_4306"/>
<dbReference type="Pfam" id="PF08238">
    <property type="entry name" value="Sel1"/>
    <property type="match status" value="6"/>
</dbReference>
<comment type="similarity">
    <text evidence="1">Belongs to the sel-1 family.</text>
</comment>
<evidence type="ECO:0000313" key="4">
    <source>
        <dbReference type="EMBL" id="CDR46379.1"/>
    </source>
</evidence>
<feature type="chain" id="PRO_5001599284" evidence="3">
    <location>
        <begin position="19"/>
        <end position="736"/>
    </location>
</feature>
<dbReference type="InterPro" id="IPR050767">
    <property type="entry name" value="Sel1_AlgK"/>
</dbReference>
<feature type="transmembrane region" description="Helical" evidence="2">
    <location>
        <begin position="683"/>
        <end position="702"/>
    </location>
</feature>
<keyword evidence="2" id="KW-0812">Transmembrane</keyword>
<dbReference type="OrthoDB" id="27934at2759"/>
<keyword evidence="3" id="KW-0732">Signal</keyword>
<dbReference type="PANTHER" id="PTHR11102:SF160">
    <property type="entry name" value="ERAD-ASSOCIATED E3 UBIQUITIN-PROTEIN LIGASE COMPONENT HRD3"/>
    <property type="match status" value="1"/>
</dbReference>
<dbReference type="SMART" id="SM00671">
    <property type="entry name" value="SEL1"/>
    <property type="match status" value="5"/>
</dbReference>
<evidence type="ECO:0000256" key="2">
    <source>
        <dbReference type="SAM" id="Phobius"/>
    </source>
</evidence>
<evidence type="ECO:0000256" key="3">
    <source>
        <dbReference type="SAM" id="SignalP"/>
    </source>
</evidence>
<protein>
    <submittedName>
        <fullName evidence="4">CYFA0S23e00386g1_1</fullName>
    </submittedName>
</protein>
<keyword evidence="2" id="KW-1133">Transmembrane helix</keyword>
<dbReference type="PANTHER" id="PTHR11102">
    <property type="entry name" value="SEL-1-LIKE PROTEIN"/>
    <property type="match status" value="1"/>
</dbReference>
<dbReference type="SUPFAM" id="SSF81901">
    <property type="entry name" value="HCP-like"/>
    <property type="match status" value="3"/>
</dbReference>
<evidence type="ECO:0000256" key="1">
    <source>
        <dbReference type="ARBA" id="ARBA00038101"/>
    </source>
</evidence>
<reference evidence="4" key="1">
    <citation type="journal article" date="2014" name="Genome Announc.">
        <title>Genome sequence of the yeast Cyberlindnera fabianii (Hansenula fabianii).</title>
        <authorList>
            <person name="Freel K.C."/>
            <person name="Sarilar V."/>
            <person name="Neuveglise C."/>
            <person name="Devillers H."/>
            <person name="Friedrich A."/>
            <person name="Schacherer J."/>
        </authorList>
    </citation>
    <scope>NUCLEOTIDE SEQUENCE</scope>
    <source>
        <strain evidence="4">YJS4271</strain>
    </source>
</reference>
<keyword evidence="2" id="KW-0472">Membrane</keyword>
<dbReference type="Gene3D" id="1.25.40.10">
    <property type="entry name" value="Tetratricopeptide repeat domain"/>
    <property type="match status" value="3"/>
</dbReference>
<proteinExistence type="inferred from homology"/>